<dbReference type="RefSeq" id="WP_108930214.1">
    <property type="nucleotide sequence ID" value="NZ_BFAY01000012.1"/>
</dbReference>
<evidence type="ECO:0008006" key="4">
    <source>
        <dbReference type="Google" id="ProtNLM"/>
    </source>
</evidence>
<dbReference type="PROSITE" id="PS00018">
    <property type="entry name" value="EF_HAND_1"/>
    <property type="match status" value="1"/>
</dbReference>
<evidence type="ECO:0000313" key="3">
    <source>
        <dbReference type="Proteomes" id="UP000245076"/>
    </source>
</evidence>
<dbReference type="EMBL" id="BFAY01000012">
    <property type="protein sequence ID" value="GBF40623.1"/>
    <property type="molecule type" value="Genomic_DNA"/>
</dbReference>
<comment type="caution">
    <text evidence="2">The sequence shown here is derived from an EMBL/GenBank/DDBJ whole genome shotgun (WGS) entry which is preliminary data.</text>
</comment>
<dbReference type="InterPro" id="IPR018247">
    <property type="entry name" value="EF_Hand_1_Ca_BS"/>
</dbReference>
<keyword evidence="1" id="KW-0472">Membrane</keyword>
<dbReference type="OrthoDB" id="325173at2"/>
<protein>
    <recommendedName>
        <fullName evidence="4">EF-hand domain-containing protein</fullName>
    </recommendedName>
</protein>
<organism evidence="2 3">
    <name type="scientific">Leptospira johnsonii</name>
    <dbReference type="NCBI Taxonomy" id="1917820"/>
    <lineage>
        <taxon>Bacteria</taxon>
        <taxon>Pseudomonadati</taxon>
        <taxon>Spirochaetota</taxon>
        <taxon>Spirochaetia</taxon>
        <taxon>Leptospirales</taxon>
        <taxon>Leptospiraceae</taxon>
        <taxon>Leptospira</taxon>
    </lineage>
</organism>
<proteinExistence type="predicted"/>
<reference evidence="2 3" key="1">
    <citation type="submission" date="2018-02" db="EMBL/GenBank/DDBJ databases">
        <title>Novel Leptospira species isolated from soil and water in Japan.</title>
        <authorList>
            <person name="Nakao R."/>
            <person name="Masuzawa T."/>
        </authorList>
    </citation>
    <scope>NUCLEOTIDE SEQUENCE [LARGE SCALE GENOMIC DNA]</scope>
    <source>
        <strain evidence="2 3">E8</strain>
    </source>
</reference>
<evidence type="ECO:0000313" key="2">
    <source>
        <dbReference type="EMBL" id="GBF40623.1"/>
    </source>
</evidence>
<evidence type="ECO:0000256" key="1">
    <source>
        <dbReference type="SAM" id="Phobius"/>
    </source>
</evidence>
<keyword evidence="1" id="KW-1133">Transmembrane helix</keyword>
<feature type="transmembrane region" description="Helical" evidence="1">
    <location>
        <begin position="107"/>
        <end position="127"/>
    </location>
</feature>
<keyword evidence="1" id="KW-0812">Transmembrane</keyword>
<gene>
    <name evidence="2" type="ORF">LPTSP1_36410</name>
</gene>
<accession>A0A2P2D7L8</accession>
<keyword evidence="3" id="KW-1185">Reference proteome</keyword>
<sequence length="260" mass="29882">MITIYRSANYQEIELFKTVLSEEKIESFVKGSELDSLRSLLPENDSLIELCVSEKDILPTLYLLKLPLTKELLEILQSSLKPENTVKKSPAESGQKDLNTGIAGKSIIILVLFSVSLVALLIAYLDVRSKYKALDMNLNSGLYVYSEYDNEDNCILYYHKNNDKLSSWVCYGEDGEPTISKGYDINGKIASQFFNDKPLEYYNRFITYDINGIKDSEGFDTDYDGRFDKFIYYDVSGREIRHEIDTDRNGRIENSEILRK</sequence>
<name>A0A2P2D7L8_9LEPT</name>
<dbReference type="Proteomes" id="UP000245076">
    <property type="component" value="Unassembled WGS sequence"/>
</dbReference>
<dbReference type="AlphaFoldDB" id="A0A2P2D7L8"/>